<dbReference type="FunCoup" id="A9UY79">
    <property type="interactions" value="33"/>
</dbReference>
<evidence type="ECO:0000313" key="4">
    <source>
        <dbReference type="EMBL" id="EDQ89810.1"/>
    </source>
</evidence>
<evidence type="ECO:0000256" key="1">
    <source>
        <dbReference type="ARBA" id="ARBA00022801"/>
    </source>
</evidence>
<sequence>MRVIGMLVCLLAVGTVRASVHMPSVFSDNMVLQTNAAYGARAFFYGTANPNERVIINMTGVNRAVYEVTADANGDWKITSNPLRVTEDTEAFTVTGEDGDPIIARNVSVGEVFLCSGQSNMVFPVALSLNSSAEEKDAENWPQFRLFLASLVAKPTEQKDVPGKWVRNTPGNVSGFSAVCYFTARDTMRLLGNTGPVGLVQIAWGGTRVESWMSPEALAACPNPPSSGQNKQNTPTYLWNGMAAPVIQMSYRAMLWYQGEANAAGSNSTAYYSCNFQSMIADWRRRAGYGDVAFVFMQLPPSVDASAPIDSVTGRNEIRAAQAQSLPHPEAETDISGMTVVIDLGGISAWGVDHPPAKNIMGHRMALQVLHVAYAQQQQWNGTLRYTGPLLESVTTSDSETAVMFQDWSAEGLYFQGPVNCTTCCAQTPFEASLTLFLLQHVLPVGASNWSWMNGSIQDNKIVFAKGDIAEVRYAWTDFVQCVLFNKDGLPAAPFSVNTTATA</sequence>
<dbReference type="Pfam" id="PF03629">
    <property type="entry name" value="SASA"/>
    <property type="match status" value="1"/>
</dbReference>
<dbReference type="InParanoid" id="A9UY79"/>
<organism evidence="4 5">
    <name type="scientific">Monosiga brevicollis</name>
    <name type="common">Choanoflagellate</name>
    <dbReference type="NCBI Taxonomy" id="81824"/>
    <lineage>
        <taxon>Eukaryota</taxon>
        <taxon>Choanoflagellata</taxon>
        <taxon>Craspedida</taxon>
        <taxon>Salpingoecidae</taxon>
        <taxon>Monosiga</taxon>
    </lineage>
</organism>
<evidence type="ECO:0000259" key="3">
    <source>
        <dbReference type="Pfam" id="PF03629"/>
    </source>
</evidence>
<dbReference type="InterPro" id="IPR039329">
    <property type="entry name" value="SIAE"/>
</dbReference>
<dbReference type="Proteomes" id="UP000001357">
    <property type="component" value="Unassembled WGS sequence"/>
</dbReference>
<feature type="chain" id="PRO_5002745045" description="Sialate O-acetylesterase domain-containing protein" evidence="2">
    <location>
        <begin position="19"/>
        <end position="503"/>
    </location>
</feature>
<dbReference type="eggNOG" id="ENOG502QUKD">
    <property type="taxonomic scope" value="Eukaryota"/>
</dbReference>
<dbReference type="PANTHER" id="PTHR22901">
    <property type="entry name" value="SIALATE O-ACETYLESTERASE"/>
    <property type="match status" value="1"/>
</dbReference>
<dbReference type="GO" id="GO:0001681">
    <property type="term" value="F:sialate O-acetylesterase activity"/>
    <property type="evidence" value="ECO:0000318"/>
    <property type="project" value="GO_Central"/>
</dbReference>
<dbReference type="InterPro" id="IPR013783">
    <property type="entry name" value="Ig-like_fold"/>
</dbReference>
<dbReference type="OMA" id="TIEYDRG"/>
<dbReference type="EMBL" id="CH991549">
    <property type="protein sequence ID" value="EDQ89810.1"/>
    <property type="molecule type" value="Genomic_DNA"/>
</dbReference>
<dbReference type="GeneID" id="5890495"/>
<dbReference type="KEGG" id="mbr:MONBRDRAFT_24947"/>
<gene>
    <name evidence="4" type="ORF">MONBRDRAFT_24947</name>
</gene>
<dbReference type="RefSeq" id="XP_001745232.1">
    <property type="nucleotide sequence ID" value="XM_001745180.1"/>
</dbReference>
<evidence type="ECO:0000313" key="5">
    <source>
        <dbReference type="Proteomes" id="UP000001357"/>
    </source>
</evidence>
<feature type="non-terminal residue" evidence="4">
    <location>
        <position position="503"/>
    </location>
</feature>
<accession>A9UY79</accession>
<dbReference type="AlphaFoldDB" id="A9UY79"/>
<keyword evidence="1" id="KW-0378">Hydrolase</keyword>
<feature type="domain" description="Sialate O-acetylesterase" evidence="3">
    <location>
        <begin position="111"/>
        <end position="301"/>
    </location>
</feature>
<reference evidence="4 5" key="1">
    <citation type="journal article" date="2008" name="Nature">
        <title>The genome of the choanoflagellate Monosiga brevicollis and the origin of metazoans.</title>
        <authorList>
            <consortium name="JGI Sequencing"/>
            <person name="King N."/>
            <person name="Westbrook M.J."/>
            <person name="Young S.L."/>
            <person name="Kuo A."/>
            <person name="Abedin M."/>
            <person name="Chapman J."/>
            <person name="Fairclough S."/>
            <person name="Hellsten U."/>
            <person name="Isogai Y."/>
            <person name="Letunic I."/>
            <person name="Marr M."/>
            <person name="Pincus D."/>
            <person name="Putnam N."/>
            <person name="Rokas A."/>
            <person name="Wright K.J."/>
            <person name="Zuzow R."/>
            <person name="Dirks W."/>
            <person name="Good M."/>
            <person name="Goodstein D."/>
            <person name="Lemons D."/>
            <person name="Li W."/>
            <person name="Lyons J.B."/>
            <person name="Morris A."/>
            <person name="Nichols S."/>
            <person name="Richter D.J."/>
            <person name="Salamov A."/>
            <person name="Bork P."/>
            <person name="Lim W.A."/>
            <person name="Manning G."/>
            <person name="Miller W.T."/>
            <person name="McGinnis W."/>
            <person name="Shapiro H."/>
            <person name="Tjian R."/>
            <person name="Grigoriev I.V."/>
            <person name="Rokhsar D."/>
        </authorList>
    </citation>
    <scope>NUCLEOTIDE SEQUENCE [LARGE SCALE GENOMIC DNA]</scope>
    <source>
        <strain evidence="5">MX1 / ATCC 50154</strain>
    </source>
</reference>
<dbReference type="GO" id="GO:0005975">
    <property type="term" value="P:carbohydrate metabolic process"/>
    <property type="evidence" value="ECO:0000318"/>
    <property type="project" value="GO_Central"/>
</dbReference>
<dbReference type="Gene3D" id="2.60.40.10">
    <property type="entry name" value="Immunoglobulins"/>
    <property type="match status" value="1"/>
</dbReference>
<dbReference type="InterPro" id="IPR036514">
    <property type="entry name" value="SGNH_hydro_sf"/>
</dbReference>
<dbReference type="Gene3D" id="3.40.50.1110">
    <property type="entry name" value="SGNH hydrolase"/>
    <property type="match status" value="1"/>
</dbReference>
<feature type="signal peptide" evidence="2">
    <location>
        <begin position="1"/>
        <end position="18"/>
    </location>
</feature>
<protein>
    <recommendedName>
        <fullName evidence="3">Sialate O-acetylesterase domain-containing protein</fullName>
    </recommendedName>
</protein>
<keyword evidence="2" id="KW-0732">Signal</keyword>
<dbReference type="PANTHER" id="PTHR22901:SF0">
    <property type="entry name" value="SIALATE O-ACETYLESTERASE"/>
    <property type="match status" value="1"/>
</dbReference>
<name>A9UY79_MONBE</name>
<evidence type="ECO:0000256" key="2">
    <source>
        <dbReference type="SAM" id="SignalP"/>
    </source>
</evidence>
<dbReference type="InterPro" id="IPR005181">
    <property type="entry name" value="SASA"/>
</dbReference>
<keyword evidence="5" id="KW-1185">Reference proteome</keyword>
<dbReference type="SUPFAM" id="SSF52266">
    <property type="entry name" value="SGNH hydrolase"/>
    <property type="match status" value="1"/>
</dbReference>
<proteinExistence type="predicted"/>